<keyword evidence="3" id="KW-0479">Metal-binding</keyword>
<dbReference type="Gene3D" id="3.10.20.30">
    <property type="match status" value="2"/>
</dbReference>
<comment type="caution">
    <text evidence="8">The sequence shown here is derived from an EMBL/GenBank/DDBJ whole genome shotgun (WGS) entry which is preliminary data.</text>
</comment>
<keyword evidence="9" id="KW-1185">Reference proteome</keyword>
<evidence type="ECO:0000313" key="9">
    <source>
        <dbReference type="Proteomes" id="UP000266861"/>
    </source>
</evidence>
<dbReference type="InterPro" id="IPR001055">
    <property type="entry name" value="Adrenodoxin-like"/>
</dbReference>
<dbReference type="GO" id="GO:0140647">
    <property type="term" value="P:P450-containing electron transport chain"/>
    <property type="evidence" value="ECO:0007669"/>
    <property type="project" value="InterPro"/>
</dbReference>
<dbReference type="SUPFAM" id="SSF54292">
    <property type="entry name" value="2Fe-2S ferredoxin-like"/>
    <property type="match status" value="2"/>
</dbReference>
<dbReference type="AlphaFoldDB" id="A0A397JV62"/>
<dbReference type="InterPro" id="IPR001041">
    <property type="entry name" value="2Fe-2S_ferredoxin-type"/>
</dbReference>
<evidence type="ECO:0000256" key="1">
    <source>
        <dbReference type="ARBA" id="ARBA00010914"/>
    </source>
</evidence>
<gene>
    <name evidence="8" type="ORF">Glove_9g115</name>
</gene>
<protein>
    <recommendedName>
        <fullName evidence="7">2Fe-2S ferredoxin-type domain-containing protein</fullName>
    </recommendedName>
</protein>
<dbReference type="GO" id="GO:0051537">
    <property type="term" value="F:2 iron, 2 sulfur cluster binding"/>
    <property type="evidence" value="ECO:0007669"/>
    <property type="project" value="UniProtKB-KW"/>
</dbReference>
<dbReference type="InterPro" id="IPR036010">
    <property type="entry name" value="2Fe-2S_ferredoxin-like_sf"/>
</dbReference>
<evidence type="ECO:0000256" key="6">
    <source>
        <dbReference type="ARBA" id="ARBA00034078"/>
    </source>
</evidence>
<evidence type="ECO:0000259" key="7">
    <source>
        <dbReference type="PROSITE" id="PS51085"/>
    </source>
</evidence>
<dbReference type="GO" id="GO:0046872">
    <property type="term" value="F:metal ion binding"/>
    <property type="evidence" value="ECO:0007669"/>
    <property type="project" value="UniProtKB-KW"/>
</dbReference>
<dbReference type="Proteomes" id="UP000266861">
    <property type="component" value="Unassembled WGS sequence"/>
</dbReference>
<dbReference type="GO" id="GO:0005739">
    <property type="term" value="C:mitochondrion"/>
    <property type="evidence" value="ECO:0007669"/>
    <property type="project" value="TreeGrafter"/>
</dbReference>
<feature type="domain" description="2Fe-2S ferredoxin-type" evidence="7">
    <location>
        <begin position="181"/>
        <end position="280"/>
    </location>
</feature>
<evidence type="ECO:0000256" key="5">
    <source>
        <dbReference type="ARBA" id="ARBA00023014"/>
    </source>
</evidence>
<dbReference type="PANTHER" id="PTHR23426:SF65">
    <property type="entry name" value="FERREDOXIN-2, MITOCHONDRIAL"/>
    <property type="match status" value="1"/>
</dbReference>
<dbReference type="Pfam" id="PF00111">
    <property type="entry name" value="Fer2"/>
    <property type="match status" value="2"/>
</dbReference>
<proteinExistence type="inferred from homology"/>
<dbReference type="OrthoDB" id="268593at2759"/>
<comment type="similarity">
    <text evidence="1">Belongs to the adrenodoxin/putidaredoxin family.</text>
</comment>
<dbReference type="InterPro" id="IPR012675">
    <property type="entry name" value="Beta-grasp_dom_sf"/>
</dbReference>
<evidence type="ECO:0000256" key="2">
    <source>
        <dbReference type="ARBA" id="ARBA00022714"/>
    </source>
</evidence>
<keyword evidence="4" id="KW-0408">Iron</keyword>
<sequence length="288" mass="32636">MRRFIINQRLRQLNTFYNFHRQIENGSIRNIGFYHISPRILFFNKDNGQHSVKQTRNFSQSRVNEHKEVVPPKEGEGIKINFITREGDKVSIMANEGDSIMDITQAHNVDLECACEGSLACSTCHVIVEPKYYEKLEEPSDEENDMLDLAFGLTETSRLGCQIVMRKDLDDITVTIPSATRNVQFKGDKVSIMANEGDSIMDITQAHNVDLECACEGSLACSTCHVIVEPKYYEKLEEPSDEENDMLDLAFGLTETSRLGCQIVMRKDLDDITVTIPSATRNVQFKGI</sequence>
<reference evidence="8 9" key="1">
    <citation type="submission" date="2018-08" db="EMBL/GenBank/DDBJ databases">
        <title>Genome and evolution of the arbuscular mycorrhizal fungus Diversispora epigaea (formerly Glomus versiforme) and its bacterial endosymbionts.</title>
        <authorList>
            <person name="Sun X."/>
            <person name="Fei Z."/>
            <person name="Harrison M."/>
        </authorList>
    </citation>
    <scope>NUCLEOTIDE SEQUENCE [LARGE SCALE GENOMIC DNA]</scope>
    <source>
        <strain evidence="8 9">IT104</strain>
    </source>
</reference>
<dbReference type="PROSITE" id="PS51085">
    <property type="entry name" value="2FE2S_FER_2"/>
    <property type="match status" value="2"/>
</dbReference>
<dbReference type="GO" id="GO:0009055">
    <property type="term" value="F:electron transfer activity"/>
    <property type="evidence" value="ECO:0007669"/>
    <property type="project" value="TreeGrafter"/>
</dbReference>
<evidence type="ECO:0000256" key="4">
    <source>
        <dbReference type="ARBA" id="ARBA00023004"/>
    </source>
</evidence>
<keyword evidence="5" id="KW-0411">Iron-sulfur</keyword>
<dbReference type="EMBL" id="PQFF01000007">
    <property type="protein sequence ID" value="RHZ89976.1"/>
    <property type="molecule type" value="Genomic_DNA"/>
</dbReference>
<keyword evidence="2" id="KW-0001">2Fe-2S</keyword>
<name>A0A397JV62_9GLOM</name>
<organism evidence="8 9">
    <name type="scientific">Diversispora epigaea</name>
    <dbReference type="NCBI Taxonomy" id="1348612"/>
    <lineage>
        <taxon>Eukaryota</taxon>
        <taxon>Fungi</taxon>
        <taxon>Fungi incertae sedis</taxon>
        <taxon>Mucoromycota</taxon>
        <taxon>Glomeromycotina</taxon>
        <taxon>Glomeromycetes</taxon>
        <taxon>Diversisporales</taxon>
        <taxon>Diversisporaceae</taxon>
        <taxon>Diversispora</taxon>
    </lineage>
</organism>
<evidence type="ECO:0000256" key="3">
    <source>
        <dbReference type="ARBA" id="ARBA00022723"/>
    </source>
</evidence>
<dbReference type="PANTHER" id="PTHR23426">
    <property type="entry name" value="FERREDOXIN/ADRENODOXIN"/>
    <property type="match status" value="1"/>
</dbReference>
<dbReference type="PROSITE" id="PS00814">
    <property type="entry name" value="ADX"/>
    <property type="match status" value="2"/>
</dbReference>
<feature type="domain" description="2Fe-2S ferredoxin-type" evidence="7">
    <location>
        <begin position="78"/>
        <end position="180"/>
    </location>
</feature>
<comment type="cofactor">
    <cofactor evidence="6">
        <name>[2Fe-2S] cluster</name>
        <dbReference type="ChEBI" id="CHEBI:190135"/>
    </cofactor>
</comment>
<dbReference type="PRINTS" id="PR00355">
    <property type="entry name" value="ADRENODOXIN"/>
</dbReference>
<accession>A0A397JV62</accession>
<evidence type="ECO:0000313" key="8">
    <source>
        <dbReference type="EMBL" id="RHZ89976.1"/>
    </source>
</evidence>
<dbReference type="InterPro" id="IPR018298">
    <property type="entry name" value="Adrenodoxin_Fe-S_BS"/>
</dbReference>
<dbReference type="CDD" id="cd00207">
    <property type="entry name" value="fer2"/>
    <property type="match status" value="2"/>
</dbReference>
<dbReference type="STRING" id="1348612.A0A397JV62"/>